<keyword evidence="1" id="KW-0812">Transmembrane</keyword>
<sequence>MSIDGSKKQIVQIILRELFYASFLGLLIFVVAEFTKPGIVSNYLNLNLFLIIVLVIFIADLLATDY</sequence>
<feature type="transmembrane region" description="Helical" evidence="1">
    <location>
        <begin position="13"/>
        <end position="32"/>
    </location>
</feature>
<proteinExistence type="predicted"/>
<evidence type="ECO:0000256" key="1">
    <source>
        <dbReference type="SAM" id="Phobius"/>
    </source>
</evidence>
<dbReference type="AlphaFoldDB" id="A0A2M8DQT2"/>
<feature type="transmembrane region" description="Helical" evidence="1">
    <location>
        <begin position="44"/>
        <end position="63"/>
    </location>
</feature>
<dbReference type="Proteomes" id="UP000230136">
    <property type="component" value="Unassembled WGS sequence"/>
</dbReference>
<organism evidence="2 3">
    <name type="scientific">Candidatus Komeilibacteria bacterium CG_4_9_14_0_8_um_filter_36_9</name>
    <dbReference type="NCBI Taxonomy" id="1974473"/>
    <lineage>
        <taxon>Bacteria</taxon>
        <taxon>Candidatus Komeiliibacteriota</taxon>
    </lineage>
</organism>
<keyword evidence="1" id="KW-1133">Transmembrane helix</keyword>
<accession>A0A2M8DQT2</accession>
<reference evidence="3" key="1">
    <citation type="submission" date="2017-09" db="EMBL/GenBank/DDBJ databases">
        <title>Depth-based differentiation of microbial function through sediment-hosted aquifers and enrichment of novel symbionts in the deep terrestrial subsurface.</title>
        <authorList>
            <person name="Probst A.J."/>
            <person name="Ladd B."/>
            <person name="Jarett J.K."/>
            <person name="Geller-Mcgrath D.E."/>
            <person name="Sieber C.M.K."/>
            <person name="Emerson J.B."/>
            <person name="Anantharaman K."/>
            <person name="Thomas B.C."/>
            <person name="Malmstrom R."/>
            <person name="Stieglmeier M."/>
            <person name="Klingl A."/>
            <person name="Woyke T."/>
            <person name="Ryan C.M."/>
            <person name="Banfield J.F."/>
        </authorList>
    </citation>
    <scope>NUCLEOTIDE SEQUENCE [LARGE SCALE GENOMIC DNA]</scope>
</reference>
<protein>
    <submittedName>
        <fullName evidence="2">Uncharacterized protein</fullName>
    </submittedName>
</protein>
<evidence type="ECO:0000313" key="3">
    <source>
        <dbReference type="Proteomes" id="UP000230136"/>
    </source>
</evidence>
<dbReference type="EMBL" id="PFSY01000151">
    <property type="protein sequence ID" value="PJC01575.1"/>
    <property type="molecule type" value="Genomic_DNA"/>
</dbReference>
<comment type="caution">
    <text evidence="2">The sequence shown here is derived from an EMBL/GenBank/DDBJ whole genome shotgun (WGS) entry which is preliminary data.</text>
</comment>
<name>A0A2M8DQT2_9BACT</name>
<keyword evidence="1" id="KW-0472">Membrane</keyword>
<gene>
    <name evidence="2" type="ORF">CO073_03285</name>
</gene>
<evidence type="ECO:0000313" key="2">
    <source>
        <dbReference type="EMBL" id="PJC01575.1"/>
    </source>
</evidence>